<dbReference type="Pfam" id="PF11747">
    <property type="entry name" value="RebB"/>
    <property type="match status" value="1"/>
</dbReference>
<organism evidence="1 2">
    <name type="scientific">Vibrio ostreicida</name>
    <dbReference type="NCBI Taxonomy" id="526588"/>
    <lineage>
        <taxon>Bacteria</taxon>
        <taxon>Pseudomonadati</taxon>
        <taxon>Pseudomonadota</taxon>
        <taxon>Gammaproteobacteria</taxon>
        <taxon>Vibrionales</taxon>
        <taxon>Vibrionaceae</taxon>
        <taxon>Vibrio</taxon>
    </lineage>
</organism>
<reference evidence="2" key="1">
    <citation type="journal article" date="2019" name="Int. J. Syst. Evol. Microbiol.">
        <title>The Global Catalogue of Microorganisms (GCM) 10K type strain sequencing project: providing services to taxonomists for standard genome sequencing and annotation.</title>
        <authorList>
            <consortium name="The Broad Institute Genomics Platform"/>
            <consortium name="The Broad Institute Genome Sequencing Center for Infectious Disease"/>
            <person name="Wu L."/>
            <person name="Ma J."/>
        </authorList>
    </citation>
    <scope>NUCLEOTIDE SEQUENCE [LARGE SCALE GENOMIC DNA]</scope>
    <source>
        <strain evidence="2">CECT 7398</strain>
    </source>
</reference>
<sequence>MPVNDAVTESVTNVNTCVVGDIPAMAGGNLFVSTSQAMAVAALNSTSANQQGTILHQTSTVQGVNSLFATGGAVLGRAIELIIEKKAI</sequence>
<keyword evidence="2" id="KW-1185">Reference proteome</keyword>
<evidence type="ECO:0000313" key="1">
    <source>
        <dbReference type="EMBL" id="MDN3610568.1"/>
    </source>
</evidence>
<accession>A0ABT8BWX0</accession>
<evidence type="ECO:0000313" key="2">
    <source>
        <dbReference type="Proteomes" id="UP001238540"/>
    </source>
</evidence>
<protein>
    <submittedName>
        <fullName evidence="1">RebB family R body protein</fullName>
    </submittedName>
</protein>
<gene>
    <name evidence="1" type="ORF">QWZ16_12725</name>
</gene>
<name>A0ABT8BWX0_9VIBR</name>
<proteinExistence type="predicted"/>
<dbReference type="InterPro" id="IPR021070">
    <property type="entry name" value="Killing_trait_RebB"/>
</dbReference>
<dbReference type="EMBL" id="JAUFQC010000001">
    <property type="protein sequence ID" value="MDN3610568.1"/>
    <property type="molecule type" value="Genomic_DNA"/>
</dbReference>
<dbReference type="RefSeq" id="WP_170882127.1">
    <property type="nucleotide sequence ID" value="NZ_JABEYA020000001.1"/>
</dbReference>
<dbReference type="Proteomes" id="UP001238540">
    <property type="component" value="Unassembled WGS sequence"/>
</dbReference>
<comment type="caution">
    <text evidence="1">The sequence shown here is derived from an EMBL/GenBank/DDBJ whole genome shotgun (WGS) entry which is preliminary data.</text>
</comment>